<dbReference type="PANTHER" id="PTHR46028:SF2">
    <property type="entry name" value="KYNURENINE 3-MONOOXYGENASE"/>
    <property type="match status" value="1"/>
</dbReference>
<reference evidence="16" key="5">
    <citation type="submission" date="2018-04" db="UniProtKB">
        <authorList>
            <consortium name="EnsemblFungi"/>
        </authorList>
    </citation>
    <scope>IDENTIFICATION</scope>
    <source>
        <strain evidence="16">R3-111a-1</strain>
    </source>
</reference>
<dbReference type="AlphaFoldDB" id="J3NFQ5"/>
<evidence type="ECO:0000259" key="14">
    <source>
        <dbReference type="Pfam" id="PF01494"/>
    </source>
</evidence>
<dbReference type="HAMAP" id="MF_01971">
    <property type="entry name" value="Kynurenine_monooxygenase"/>
    <property type="match status" value="1"/>
</dbReference>
<name>J3NFQ5_GAET3</name>
<evidence type="ECO:0000256" key="11">
    <source>
        <dbReference type="HAMAP-Rule" id="MF_03018"/>
    </source>
</evidence>
<dbReference type="EnsemblFungi" id="EJT80095">
    <property type="protein sequence ID" value="EJT80095"/>
    <property type="gene ID" value="GGTG_00100"/>
</dbReference>
<dbReference type="InterPro" id="IPR002938">
    <property type="entry name" value="FAD-bd"/>
</dbReference>
<keyword evidence="7 11" id="KW-0560">Oxidoreductase</keyword>
<evidence type="ECO:0000256" key="10">
    <source>
        <dbReference type="ARBA" id="ARBA00047818"/>
    </source>
</evidence>
<sequence length="525" mass="57971">MGSKQKVVVVGAGPVGSLAALYAAQRGHEVEIYELRDDLRDPSTTPLNFTRSINLALSERGINALRHAGQPRLLEEVLAATIPMRGRMIHGKRPSGELTEASQDYDIHGRTIFAIDRAGLNKGLLDKLEEMDNVKILFNHKLTGADFQRRKAWFEVQGGGKETTGRAREFEIDYDLMIGADGAHSAARYHLMKFARMDYTQEYIDTLWCEFQIRPREAGAGAGADGDGDGDPKPSRFAISPDHLHIWPGRDFMFIAIPSADGSFTCTLFMPSAEFAALEASPDGLPAFFDRHFPGVTGLIPSDDLVASFKVNPHLPLISIKCSPYHHSSSAVIVGDAAHAMVPFYGQGMNAGLEDVRILFSVLDKHAEIARGPGKGNDTDDDDDDDDSTRQDRDRHHRAQALAEYTAVRAPDAHVINDLALHNYVEMRSSVLSPAYRLRKRLEELLSAHLPSLGWQTRYARVSFGNERYSDVVRRTDRQGELIARALLASPAVAAAVWVLLSRRRALRRAAVVLASWVSLIMGRG</sequence>
<keyword evidence="4 11" id="KW-1000">Mitochondrion outer membrane</keyword>
<evidence type="ECO:0000256" key="8">
    <source>
        <dbReference type="ARBA" id="ARBA00023033"/>
    </source>
</evidence>
<keyword evidence="13" id="KW-0812">Transmembrane</keyword>
<evidence type="ECO:0000313" key="17">
    <source>
        <dbReference type="Proteomes" id="UP000006039"/>
    </source>
</evidence>
<dbReference type="eggNOG" id="KOG2614">
    <property type="taxonomic scope" value="Eukaryota"/>
</dbReference>
<dbReference type="GO" id="GO:0019805">
    <property type="term" value="P:quinolinate biosynthetic process"/>
    <property type="evidence" value="ECO:0007669"/>
    <property type="project" value="UniProtKB-UniRule"/>
</dbReference>
<dbReference type="SUPFAM" id="SSF51905">
    <property type="entry name" value="FAD/NAD(P)-binding domain"/>
    <property type="match status" value="1"/>
</dbReference>
<reference evidence="15" key="3">
    <citation type="submission" date="2010-09" db="EMBL/GenBank/DDBJ databases">
        <title>Annotation of Gaeumannomyces graminis var. tritici R3-111a-1.</title>
        <authorList>
            <consortium name="The Broad Institute Genome Sequencing Platform"/>
            <person name="Ma L.-J."/>
            <person name="Dead R."/>
            <person name="Young S.K."/>
            <person name="Zeng Q."/>
            <person name="Gargeya S."/>
            <person name="Fitzgerald M."/>
            <person name="Haas B."/>
            <person name="Abouelleil A."/>
            <person name="Alvarado L."/>
            <person name="Arachchi H.M."/>
            <person name="Berlin A."/>
            <person name="Brown A."/>
            <person name="Chapman S.B."/>
            <person name="Chen Z."/>
            <person name="Dunbar C."/>
            <person name="Freedman E."/>
            <person name="Gearin G."/>
            <person name="Gellesch M."/>
            <person name="Goldberg J."/>
            <person name="Griggs A."/>
            <person name="Gujja S."/>
            <person name="Heiman D."/>
            <person name="Howarth C."/>
            <person name="Larson L."/>
            <person name="Lui A."/>
            <person name="MacDonald P.J.P."/>
            <person name="Mehta T."/>
            <person name="Montmayeur A."/>
            <person name="Murphy C."/>
            <person name="Neiman D."/>
            <person name="Pearson M."/>
            <person name="Priest M."/>
            <person name="Roberts A."/>
            <person name="Saif S."/>
            <person name="Shea T."/>
            <person name="Shenoy N."/>
            <person name="Sisk P."/>
            <person name="Stolte C."/>
            <person name="Sykes S."/>
            <person name="Yandava C."/>
            <person name="Wortman J."/>
            <person name="Nusbaum C."/>
            <person name="Birren B."/>
        </authorList>
    </citation>
    <scope>NUCLEOTIDE SEQUENCE</scope>
    <source>
        <strain evidence="15">R3-111a-1</strain>
    </source>
</reference>
<dbReference type="FunFam" id="3.50.50.60:FF:000129">
    <property type="entry name" value="Kynurenine 3-monooxygenase"/>
    <property type="match status" value="1"/>
</dbReference>
<keyword evidence="6 11" id="KW-0521">NADP</keyword>
<reference evidence="16" key="4">
    <citation type="journal article" date="2015" name="G3 (Bethesda)">
        <title>Genome sequences of three phytopathogenic species of the Magnaporthaceae family of fungi.</title>
        <authorList>
            <person name="Okagaki L.H."/>
            <person name="Nunes C.C."/>
            <person name="Sailsbery J."/>
            <person name="Clay B."/>
            <person name="Brown D."/>
            <person name="John T."/>
            <person name="Oh Y."/>
            <person name="Young N."/>
            <person name="Fitzgerald M."/>
            <person name="Haas B.J."/>
            <person name="Zeng Q."/>
            <person name="Young S."/>
            <person name="Adiconis X."/>
            <person name="Fan L."/>
            <person name="Levin J.Z."/>
            <person name="Mitchell T.K."/>
            <person name="Okubara P.A."/>
            <person name="Farman M.L."/>
            <person name="Kohn L.M."/>
            <person name="Birren B."/>
            <person name="Ma L.-J."/>
            <person name="Dean R.A."/>
        </authorList>
    </citation>
    <scope>NUCLEOTIDE SEQUENCE</scope>
    <source>
        <strain evidence="16">R3-111a-1</strain>
    </source>
</reference>
<dbReference type="EC" id="1.14.13.9" evidence="11"/>
<keyword evidence="8 11" id="KW-0503">Monooxygenase</keyword>
<dbReference type="GO" id="GO:0005741">
    <property type="term" value="C:mitochondrial outer membrane"/>
    <property type="evidence" value="ECO:0007669"/>
    <property type="project" value="UniProtKB-SubCell"/>
</dbReference>
<evidence type="ECO:0000256" key="4">
    <source>
        <dbReference type="ARBA" id="ARBA00022787"/>
    </source>
</evidence>
<dbReference type="Pfam" id="PF01494">
    <property type="entry name" value="FAD_binding_3"/>
    <property type="match status" value="2"/>
</dbReference>
<dbReference type="FunCoup" id="J3NFQ5">
    <property type="interactions" value="725"/>
</dbReference>
<keyword evidence="2 11" id="KW-0285">Flavoprotein</keyword>
<dbReference type="GO" id="GO:0043420">
    <property type="term" value="P:anthranilate metabolic process"/>
    <property type="evidence" value="ECO:0007669"/>
    <property type="project" value="UniProtKB-UniRule"/>
</dbReference>
<evidence type="ECO:0000256" key="9">
    <source>
        <dbReference type="ARBA" id="ARBA00023128"/>
    </source>
</evidence>
<evidence type="ECO:0000313" key="16">
    <source>
        <dbReference type="EnsemblFungi" id="EJT80095"/>
    </source>
</evidence>
<keyword evidence="13" id="KW-1133">Transmembrane helix</keyword>
<dbReference type="OrthoDB" id="10053569at2759"/>
<dbReference type="VEuPathDB" id="FungiDB:GGTG_00100"/>
<keyword evidence="5 11" id="KW-0274">FAD</keyword>
<evidence type="ECO:0000256" key="6">
    <source>
        <dbReference type="ARBA" id="ARBA00022857"/>
    </source>
</evidence>
<evidence type="ECO:0000256" key="1">
    <source>
        <dbReference type="ARBA" id="ARBA00001974"/>
    </source>
</evidence>
<evidence type="ECO:0000256" key="3">
    <source>
        <dbReference type="ARBA" id="ARBA00022642"/>
    </source>
</evidence>
<dbReference type="PANTHER" id="PTHR46028">
    <property type="entry name" value="KYNURENINE 3-MONOOXYGENASE"/>
    <property type="match status" value="1"/>
</dbReference>
<dbReference type="PRINTS" id="PR00420">
    <property type="entry name" value="RNGMNOXGNASE"/>
</dbReference>
<keyword evidence="9 11" id="KW-0496">Mitochondrion</keyword>
<dbReference type="GO" id="GO:0006569">
    <property type="term" value="P:L-tryptophan catabolic process"/>
    <property type="evidence" value="ECO:0007669"/>
    <property type="project" value="UniProtKB-UniRule"/>
</dbReference>
<protein>
    <recommendedName>
        <fullName evidence="11">Kynurenine 3-monooxygenase</fullName>
        <ecNumber evidence="11">1.14.13.9</ecNumber>
    </recommendedName>
    <alternativeName>
        <fullName evidence="11">Biosynthesis of nicotinic acid protein 4</fullName>
    </alternativeName>
    <alternativeName>
        <fullName evidence="11">Kynurenine 3-hydroxylase</fullName>
    </alternativeName>
</protein>
<feature type="domain" description="FAD-binding" evidence="14">
    <location>
        <begin position="6"/>
        <end position="191"/>
    </location>
</feature>
<accession>J3NFQ5</accession>
<evidence type="ECO:0000256" key="13">
    <source>
        <dbReference type="SAM" id="Phobius"/>
    </source>
</evidence>
<organism evidence="15">
    <name type="scientific">Gaeumannomyces tritici (strain R3-111a-1)</name>
    <name type="common">Wheat and barley take-all root rot fungus</name>
    <name type="synonym">Gaeumannomyces graminis var. tritici</name>
    <dbReference type="NCBI Taxonomy" id="644352"/>
    <lineage>
        <taxon>Eukaryota</taxon>
        <taxon>Fungi</taxon>
        <taxon>Dikarya</taxon>
        <taxon>Ascomycota</taxon>
        <taxon>Pezizomycotina</taxon>
        <taxon>Sordariomycetes</taxon>
        <taxon>Sordariomycetidae</taxon>
        <taxon>Magnaporthales</taxon>
        <taxon>Magnaporthaceae</taxon>
        <taxon>Gaeumannomyces</taxon>
    </lineage>
</organism>
<comment type="catalytic activity">
    <reaction evidence="10 11">
        <text>L-kynurenine + NADPH + O2 + H(+) = 3-hydroxy-L-kynurenine + NADP(+) + H2O</text>
        <dbReference type="Rhea" id="RHEA:20545"/>
        <dbReference type="ChEBI" id="CHEBI:15377"/>
        <dbReference type="ChEBI" id="CHEBI:15378"/>
        <dbReference type="ChEBI" id="CHEBI:15379"/>
        <dbReference type="ChEBI" id="CHEBI:57783"/>
        <dbReference type="ChEBI" id="CHEBI:57959"/>
        <dbReference type="ChEBI" id="CHEBI:58125"/>
        <dbReference type="ChEBI" id="CHEBI:58349"/>
        <dbReference type="EC" id="1.14.13.9"/>
    </reaction>
</comment>
<dbReference type="GeneID" id="20340558"/>
<comment type="subcellular location">
    <subcellularLocation>
        <location evidence="11">Mitochondrion outer membrane</location>
    </subcellularLocation>
</comment>
<dbReference type="GO" id="GO:0071949">
    <property type="term" value="F:FAD binding"/>
    <property type="evidence" value="ECO:0007669"/>
    <property type="project" value="InterPro"/>
</dbReference>
<evidence type="ECO:0000256" key="5">
    <source>
        <dbReference type="ARBA" id="ARBA00022827"/>
    </source>
</evidence>
<dbReference type="GO" id="GO:0070189">
    <property type="term" value="P:kynurenine metabolic process"/>
    <property type="evidence" value="ECO:0007669"/>
    <property type="project" value="TreeGrafter"/>
</dbReference>
<evidence type="ECO:0000256" key="7">
    <source>
        <dbReference type="ARBA" id="ARBA00023002"/>
    </source>
</evidence>
<gene>
    <name evidence="16" type="primary">20340558</name>
    <name evidence="11" type="synonym">BNA4</name>
    <name evidence="15" type="ORF">GGTG_00100</name>
</gene>
<feature type="domain" description="FAD-binding" evidence="14">
    <location>
        <begin position="330"/>
        <end position="364"/>
    </location>
</feature>
<keyword evidence="11 13" id="KW-0472">Membrane</keyword>
<reference evidence="15" key="2">
    <citation type="submission" date="2010-07" db="EMBL/GenBank/DDBJ databases">
        <authorList>
            <consortium name="The Broad Institute Genome Sequencing Platform"/>
            <consortium name="Broad Institute Genome Sequencing Center for Infectious Disease"/>
            <person name="Ma L.-J."/>
            <person name="Dead R."/>
            <person name="Young S."/>
            <person name="Zeng Q."/>
            <person name="Koehrsen M."/>
            <person name="Alvarado L."/>
            <person name="Berlin A."/>
            <person name="Chapman S.B."/>
            <person name="Chen Z."/>
            <person name="Freedman E."/>
            <person name="Gellesch M."/>
            <person name="Goldberg J."/>
            <person name="Griggs A."/>
            <person name="Gujja S."/>
            <person name="Heilman E.R."/>
            <person name="Heiman D."/>
            <person name="Hepburn T."/>
            <person name="Howarth C."/>
            <person name="Jen D."/>
            <person name="Larson L."/>
            <person name="Mehta T."/>
            <person name="Neiman D."/>
            <person name="Pearson M."/>
            <person name="Roberts A."/>
            <person name="Saif S."/>
            <person name="Shea T."/>
            <person name="Shenoy N."/>
            <person name="Sisk P."/>
            <person name="Stolte C."/>
            <person name="Sykes S."/>
            <person name="Walk T."/>
            <person name="White J."/>
            <person name="Yandava C."/>
            <person name="Haas B."/>
            <person name="Nusbaum C."/>
            <person name="Birren B."/>
        </authorList>
    </citation>
    <scope>NUCLEOTIDE SEQUENCE</scope>
    <source>
        <strain evidence="15">R3-111a-1</strain>
    </source>
</reference>
<dbReference type="Proteomes" id="UP000006039">
    <property type="component" value="Unassembled WGS sequence"/>
</dbReference>
<keyword evidence="17" id="KW-1185">Reference proteome</keyword>
<dbReference type="RefSeq" id="XP_009216104.1">
    <property type="nucleotide sequence ID" value="XM_009217840.1"/>
</dbReference>
<comment type="pathway">
    <text evidence="11">Cofactor biosynthesis; NAD(+) biosynthesis; quinolinate from L-kynurenine: step 1/3.</text>
</comment>
<evidence type="ECO:0000256" key="2">
    <source>
        <dbReference type="ARBA" id="ARBA00022630"/>
    </source>
</evidence>
<dbReference type="STRING" id="644352.J3NFQ5"/>
<evidence type="ECO:0000256" key="12">
    <source>
        <dbReference type="SAM" id="MobiDB-lite"/>
    </source>
</evidence>
<comment type="similarity">
    <text evidence="11">Belongs to the aromatic-ring hydroxylase family. KMO subfamily.</text>
</comment>
<dbReference type="InterPro" id="IPR027545">
    <property type="entry name" value="Kynurenine_monooxygenase"/>
</dbReference>
<dbReference type="UniPathway" id="UPA00253">
    <property type="reaction ID" value="UER00328"/>
</dbReference>
<evidence type="ECO:0000313" key="15">
    <source>
        <dbReference type="EMBL" id="EJT80095.1"/>
    </source>
</evidence>
<proteinExistence type="inferred from homology"/>
<feature type="transmembrane region" description="Helical" evidence="13">
    <location>
        <begin position="482"/>
        <end position="501"/>
    </location>
</feature>
<reference evidence="17" key="1">
    <citation type="submission" date="2010-07" db="EMBL/GenBank/DDBJ databases">
        <title>The genome sequence of Gaeumannomyces graminis var. tritici strain R3-111a-1.</title>
        <authorList>
            <consortium name="The Broad Institute Genome Sequencing Platform"/>
            <person name="Ma L.-J."/>
            <person name="Dead R."/>
            <person name="Young S."/>
            <person name="Zeng Q."/>
            <person name="Koehrsen M."/>
            <person name="Alvarado L."/>
            <person name="Berlin A."/>
            <person name="Chapman S.B."/>
            <person name="Chen Z."/>
            <person name="Freedman E."/>
            <person name="Gellesch M."/>
            <person name="Goldberg J."/>
            <person name="Griggs A."/>
            <person name="Gujja S."/>
            <person name="Heilman E.R."/>
            <person name="Heiman D."/>
            <person name="Hepburn T."/>
            <person name="Howarth C."/>
            <person name="Jen D."/>
            <person name="Larson L."/>
            <person name="Mehta T."/>
            <person name="Neiman D."/>
            <person name="Pearson M."/>
            <person name="Roberts A."/>
            <person name="Saif S."/>
            <person name="Shea T."/>
            <person name="Shenoy N."/>
            <person name="Sisk P."/>
            <person name="Stolte C."/>
            <person name="Sykes S."/>
            <person name="Walk T."/>
            <person name="White J."/>
            <person name="Yandava C."/>
            <person name="Haas B."/>
            <person name="Nusbaum C."/>
            <person name="Birren B."/>
        </authorList>
    </citation>
    <scope>NUCLEOTIDE SEQUENCE [LARGE SCALE GENOMIC DNA]</scope>
    <source>
        <strain evidence="17">R3-111a-1</strain>
    </source>
</reference>
<comment type="cofactor">
    <cofactor evidence="1 11">
        <name>FAD</name>
        <dbReference type="ChEBI" id="CHEBI:57692"/>
    </cofactor>
</comment>
<dbReference type="GO" id="GO:0034354">
    <property type="term" value="P:'de novo' NAD+ biosynthetic process from L-tryptophan"/>
    <property type="evidence" value="ECO:0007669"/>
    <property type="project" value="UniProtKB-UniRule"/>
</dbReference>
<dbReference type="GO" id="GO:0004502">
    <property type="term" value="F:kynurenine 3-monooxygenase activity"/>
    <property type="evidence" value="ECO:0007669"/>
    <property type="project" value="UniProtKB-UniRule"/>
</dbReference>
<dbReference type="Gene3D" id="3.50.50.60">
    <property type="entry name" value="FAD/NAD(P)-binding domain"/>
    <property type="match status" value="1"/>
</dbReference>
<feature type="region of interest" description="Disordered" evidence="12">
    <location>
        <begin position="370"/>
        <end position="398"/>
    </location>
</feature>
<dbReference type="InterPro" id="IPR036188">
    <property type="entry name" value="FAD/NAD-bd_sf"/>
</dbReference>
<dbReference type="EMBL" id="GL385395">
    <property type="protein sequence ID" value="EJT80095.1"/>
    <property type="molecule type" value="Genomic_DNA"/>
</dbReference>
<keyword evidence="3 11" id="KW-0662">Pyridine nucleotide biosynthesis</keyword>
<comment type="function">
    <text evidence="11">Catalyzes the hydroxylation of L-kynurenine (L-Kyn) to form 3-hydroxy-L-kynurenine (L-3OHKyn). Required for synthesis of quinolinic acid.</text>
</comment>
<dbReference type="HOGENOM" id="CLU_023210_2_1_1"/>